<dbReference type="NCBIfam" id="NF040561">
    <property type="entry name" value="PrimPol_Msp"/>
    <property type="match status" value="1"/>
</dbReference>
<feature type="region of interest" description="Disordered" evidence="1">
    <location>
        <begin position="107"/>
        <end position="148"/>
    </location>
</feature>
<reference evidence="3 4" key="1">
    <citation type="submission" date="2018-11" db="EMBL/GenBank/DDBJ databases">
        <title>Genomic Encyclopedia of Type Strains, Phase IV (KMG-IV): sequencing the most valuable type-strain genomes for metagenomic binning, comparative biology and taxonomic classification.</title>
        <authorList>
            <person name="Goeker M."/>
        </authorList>
    </citation>
    <scope>NUCLEOTIDE SEQUENCE [LARGE SCALE GENOMIC DNA]</scope>
    <source>
        <strain evidence="3 4">DSM 22027</strain>
    </source>
</reference>
<keyword evidence="4" id="KW-1185">Reference proteome</keyword>
<dbReference type="InterPro" id="IPR054347">
    <property type="entry name" value="TOTE_primase"/>
</dbReference>
<dbReference type="AlphaFoldDB" id="A0A3N1ULE8"/>
<dbReference type="EMBL" id="RJVA01000012">
    <property type="protein sequence ID" value="ROQ92052.1"/>
    <property type="molecule type" value="Genomic_DNA"/>
</dbReference>
<protein>
    <recommendedName>
        <fullName evidence="2">TOTE conflict system primase domain-containing protein</fullName>
    </recommendedName>
</protein>
<evidence type="ECO:0000313" key="3">
    <source>
        <dbReference type="EMBL" id="ROQ92052.1"/>
    </source>
</evidence>
<evidence type="ECO:0000313" key="4">
    <source>
        <dbReference type="Proteomes" id="UP000276223"/>
    </source>
</evidence>
<dbReference type="RefSeq" id="WP_123290222.1">
    <property type="nucleotide sequence ID" value="NZ_RJVA01000012.1"/>
</dbReference>
<name>A0A3N1ULE8_9BACT</name>
<gene>
    <name evidence="3" type="ORF">EDC27_1724</name>
</gene>
<organism evidence="3 4">
    <name type="scientific">Desulfosoma caldarium</name>
    <dbReference type="NCBI Taxonomy" id="610254"/>
    <lineage>
        <taxon>Bacteria</taxon>
        <taxon>Pseudomonadati</taxon>
        <taxon>Thermodesulfobacteriota</taxon>
        <taxon>Syntrophobacteria</taxon>
        <taxon>Syntrophobacterales</taxon>
        <taxon>Syntrophobacteraceae</taxon>
        <taxon>Desulfosoma</taxon>
    </lineage>
</organism>
<evidence type="ECO:0000256" key="1">
    <source>
        <dbReference type="SAM" id="MobiDB-lite"/>
    </source>
</evidence>
<sequence>MKEGKSSPRTDVHTKVDYALVLRTLEKHIAENRDPESVLRRVRRPEFWRRLGPEDALRCARLAQAAGDMAAALAVLEWLTTEVPDFVEAWRERVALLEILGRKKPPLASTSNVSATQGSSAEPETVPDVPWDEPQPVNEEPKVTGLGEDEDFSRVEGPFWEWRRREAAIARYLELFRGREDCFARQWVDRAKGSQGYVPVRRPMEAGDVLEHLQGRKTYGIYLLQQDSRVRLGVIDADLAMGLRSSEALKQKRDLVRREQRYLLTRLVELGRERGLPCLVEFSGGKGFHFWFFLEEPLPAGWVRSVLQRLVARLQPDLSVFQLEVFPKQDRLEGKGLGNLVKLPLGTHRLTGRPSYFVHIKDRSMDAQLALLEKVHRIPRAVFQKAGAGGDGASVLVHPRREKWAADYPELAVLEDRCAALGQILVECRNHHTLTVRAEKILYGTLGFLPRAKVLLHHVLKALPEYNPHWVDFQLSKVRGTPLGCRKIHRLLGLEVPWCAFDTDIRYAHPLLHCPQWQEPAGAAKAERVENLRDALDGLKEALRLVERFLDRGAPLKRVD</sequence>
<comment type="caution">
    <text evidence="3">The sequence shown here is derived from an EMBL/GenBank/DDBJ whole genome shotgun (WGS) entry which is preliminary data.</text>
</comment>
<accession>A0A3N1ULE8</accession>
<dbReference type="OrthoDB" id="9804086at2"/>
<evidence type="ECO:0000259" key="2">
    <source>
        <dbReference type="Pfam" id="PF22548"/>
    </source>
</evidence>
<dbReference type="Proteomes" id="UP000276223">
    <property type="component" value="Unassembled WGS sequence"/>
</dbReference>
<dbReference type="Pfam" id="PF22548">
    <property type="entry name" value="AEP-TOTE"/>
    <property type="match status" value="1"/>
</dbReference>
<proteinExistence type="predicted"/>
<feature type="compositionally biased region" description="Polar residues" evidence="1">
    <location>
        <begin position="108"/>
        <end position="122"/>
    </location>
</feature>
<feature type="domain" description="TOTE conflict system primase" evidence="2">
    <location>
        <begin position="168"/>
        <end position="382"/>
    </location>
</feature>